<dbReference type="Pfam" id="PF00561">
    <property type="entry name" value="Abhydrolase_1"/>
    <property type="match status" value="1"/>
</dbReference>
<sequence length="258" mass="29282">MKLNFKKSGQGEPLIILHGLFGSADNWFSIAKELEKDFTLYLVDQRNHGDSPHSDDWNYQVMAEDLKELMDDEGLDSAYIMGHSMGGKTVMTFAMNYPAKVKKMIVADIAPRFYPLHHQRILEGLNAIPMGQLKSRKEADDILAEYIKIPGIRQFLLKSLGRDENGKFIWKINLPVITEKIGNVGEELKSATPFEKPTLFMGGANSDYITEKDKEEIERLFPNSHVIYIKDAGHWLHAEQPAAVIETVKAFLKDKFSP</sequence>
<dbReference type="GO" id="GO:0016787">
    <property type="term" value="F:hydrolase activity"/>
    <property type="evidence" value="ECO:0007669"/>
    <property type="project" value="UniProtKB-KW"/>
</dbReference>
<name>A0ABV6FP09_9BACT</name>
<dbReference type="Gene3D" id="3.40.50.1820">
    <property type="entry name" value="alpha/beta hydrolase"/>
    <property type="match status" value="1"/>
</dbReference>
<proteinExistence type="predicted"/>
<evidence type="ECO:0000313" key="3">
    <source>
        <dbReference type="EMBL" id="MFC0261466.1"/>
    </source>
</evidence>
<keyword evidence="4" id="KW-1185">Reference proteome</keyword>
<dbReference type="InterPro" id="IPR000073">
    <property type="entry name" value="AB_hydrolase_1"/>
</dbReference>
<reference evidence="3 4" key="1">
    <citation type="submission" date="2024-09" db="EMBL/GenBank/DDBJ databases">
        <authorList>
            <person name="Sun Q."/>
            <person name="Mori K."/>
        </authorList>
    </citation>
    <scope>NUCLEOTIDE SEQUENCE [LARGE SCALE GENOMIC DNA]</scope>
    <source>
        <strain evidence="3 4">CCM 7650</strain>
    </source>
</reference>
<protein>
    <submittedName>
        <fullName evidence="3">Alpha/beta fold hydrolase</fullName>
    </submittedName>
</protein>
<dbReference type="EMBL" id="JBHLWI010000004">
    <property type="protein sequence ID" value="MFC0261466.1"/>
    <property type="molecule type" value="Genomic_DNA"/>
</dbReference>
<organism evidence="3 4">
    <name type="scientific">Fontibacter flavus</name>
    <dbReference type="NCBI Taxonomy" id="654838"/>
    <lineage>
        <taxon>Bacteria</taxon>
        <taxon>Pseudomonadati</taxon>
        <taxon>Bacteroidota</taxon>
        <taxon>Cytophagia</taxon>
        <taxon>Cytophagales</taxon>
        <taxon>Cyclobacteriaceae</taxon>
        <taxon>Fontibacter</taxon>
    </lineage>
</organism>
<evidence type="ECO:0000259" key="2">
    <source>
        <dbReference type="Pfam" id="PF00561"/>
    </source>
</evidence>
<evidence type="ECO:0000313" key="4">
    <source>
        <dbReference type="Proteomes" id="UP001589797"/>
    </source>
</evidence>
<dbReference type="InterPro" id="IPR029058">
    <property type="entry name" value="AB_hydrolase_fold"/>
</dbReference>
<comment type="caution">
    <text evidence="3">The sequence shown here is derived from an EMBL/GenBank/DDBJ whole genome shotgun (WGS) entry which is preliminary data.</text>
</comment>
<dbReference type="RefSeq" id="WP_382385914.1">
    <property type="nucleotide sequence ID" value="NZ_JBHLWI010000004.1"/>
</dbReference>
<dbReference type="SUPFAM" id="SSF53474">
    <property type="entry name" value="alpha/beta-Hydrolases"/>
    <property type="match status" value="1"/>
</dbReference>
<accession>A0ABV6FP09</accession>
<dbReference type="PANTHER" id="PTHR46118:SF4">
    <property type="entry name" value="PROTEIN ABHD11"/>
    <property type="match status" value="1"/>
</dbReference>
<dbReference type="Proteomes" id="UP001589797">
    <property type="component" value="Unassembled WGS sequence"/>
</dbReference>
<evidence type="ECO:0000256" key="1">
    <source>
        <dbReference type="ARBA" id="ARBA00022801"/>
    </source>
</evidence>
<feature type="domain" description="AB hydrolase-1" evidence="2">
    <location>
        <begin position="13"/>
        <end position="109"/>
    </location>
</feature>
<keyword evidence="1 3" id="KW-0378">Hydrolase</keyword>
<gene>
    <name evidence="3" type="ORF">ACFFIP_02145</name>
</gene>
<dbReference type="PANTHER" id="PTHR46118">
    <property type="entry name" value="PROTEIN ABHD11"/>
    <property type="match status" value="1"/>
</dbReference>